<feature type="region of interest" description="Disordered" evidence="1">
    <location>
        <begin position="88"/>
        <end position="147"/>
    </location>
</feature>
<dbReference type="AlphaFoldDB" id="A0A4D6FS55"/>
<reference evidence="2 3" key="1">
    <citation type="submission" date="2007-06" db="EMBL/GenBank/DDBJ databases">
        <authorList>
            <person name="Dodson R.J."/>
            <person name="Harkins D."/>
            <person name="Paulsen I.T."/>
        </authorList>
    </citation>
    <scope>NUCLEOTIDE SEQUENCE [LARGE SCALE GENOMIC DNA]</scope>
    <source>
        <strain evidence="2 3">PA7</strain>
    </source>
</reference>
<name>A0A4D6FS55_PSEP7</name>
<protein>
    <recommendedName>
        <fullName evidence="4">Response regulator</fullName>
    </recommendedName>
</protein>
<dbReference type="Proteomes" id="UP000001582">
    <property type="component" value="Chromosome"/>
</dbReference>
<proteinExistence type="predicted"/>
<dbReference type="RefSeq" id="WP_138009460.1">
    <property type="nucleotide sequence ID" value="NC_009656.1"/>
</dbReference>
<reference evidence="2 3" key="2">
    <citation type="journal article" date="2010" name="PLoS ONE">
        <title>Complete genome sequence of the multiresistant taxonomic outlier Pseudomonas aeruginosa PA7.</title>
        <authorList>
            <person name="Roy P.H."/>
            <person name="Tetu S.G."/>
            <person name="Larouche A."/>
            <person name="Elbourne L."/>
            <person name="Tremblay S."/>
            <person name="Ren Q."/>
            <person name="Dodson R."/>
            <person name="Harkins D."/>
            <person name="Shay R."/>
            <person name="Watkins K."/>
            <person name="Mahamoud Y."/>
            <person name="Paulsen I.T."/>
        </authorList>
    </citation>
    <scope>NUCLEOTIDE SEQUENCE [LARGE SCALE GENOMIC DNA]</scope>
    <source>
        <strain evidence="2 3">PA7</strain>
    </source>
</reference>
<evidence type="ECO:0000313" key="2">
    <source>
        <dbReference type="EMBL" id="QCB64593.1"/>
    </source>
</evidence>
<sequence>MVNKTLRLLIAENCHAQSLLLERMLNRLSYHRIAIATSSSEACLLGHCTGHPFDVLICNARLLASEPLGDASLAGICHSALVYRSQHPSTHRARAPARRSHPGTSARRAGCSQPWRLHDADRSPGLATEKNDTQRLIPAPLRRVPGW</sequence>
<evidence type="ECO:0008006" key="4">
    <source>
        <dbReference type="Google" id="ProtNLM"/>
    </source>
</evidence>
<accession>A0A4D6FS55</accession>
<evidence type="ECO:0000256" key="1">
    <source>
        <dbReference type="SAM" id="MobiDB-lite"/>
    </source>
</evidence>
<dbReference type="EMBL" id="CP000744">
    <property type="protein sequence ID" value="QCB64593.1"/>
    <property type="molecule type" value="Genomic_DNA"/>
</dbReference>
<gene>
    <name evidence="2" type="ordered locus">PSPA7_6419</name>
</gene>
<feature type="compositionally biased region" description="Basic residues" evidence="1">
    <location>
        <begin position="89"/>
        <end position="101"/>
    </location>
</feature>
<organism evidence="2 3">
    <name type="scientific">Pseudomonas paraeruginosa (strain DSM 24068 / PA7)</name>
    <name type="common">Pseudomonas aeruginosa (strain PA7)</name>
    <dbReference type="NCBI Taxonomy" id="381754"/>
    <lineage>
        <taxon>Bacteria</taxon>
        <taxon>Pseudomonadati</taxon>
        <taxon>Pseudomonadota</taxon>
        <taxon>Gammaproteobacteria</taxon>
        <taxon>Pseudomonadales</taxon>
        <taxon>Pseudomonadaceae</taxon>
        <taxon>Pseudomonas</taxon>
        <taxon>Pseudomonas paraeruginosa</taxon>
    </lineage>
</organism>
<dbReference type="KEGG" id="pap:PSPA7_6419"/>
<evidence type="ECO:0000313" key="3">
    <source>
        <dbReference type="Proteomes" id="UP000001582"/>
    </source>
</evidence>